<dbReference type="InterPro" id="IPR000719">
    <property type="entry name" value="Prot_kinase_dom"/>
</dbReference>
<dbReference type="PANTHER" id="PTHR24359:SF1">
    <property type="entry name" value="INHIBITOR OF NUCLEAR FACTOR KAPPA-B KINASE EPSILON SUBUNIT HOMOLOG 1-RELATED"/>
    <property type="match status" value="1"/>
</dbReference>
<dbReference type="GO" id="GO:0005524">
    <property type="term" value="F:ATP binding"/>
    <property type="evidence" value="ECO:0007669"/>
    <property type="project" value="InterPro"/>
</dbReference>
<gene>
    <name evidence="3" type="ORF">SAMD00023353_2700470</name>
</gene>
<dbReference type="OMA" id="HESRPAN"/>
<feature type="domain" description="Protein kinase" evidence="2">
    <location>
        <begin position="242"/>
        <end position="580"/>
    </location>
</feature>
<feature type="compositionally biased region" description="Polar residues" evidence="1">
    <location>
        <begin position="603"/>
        <end position="621"/>
    </location>
</feature>
<reference evidence="3" key="1">
    <citation type="submission" date="2016-03" db="EMBL/GenBank/DDBJ databases">
        <title>Draft genome sequence of Rosellinia necatrix.</title>
        <authorList>
            <person name="Kanematsu S."/>
        </authorList>
    </citation>
    <scope>NUCLEOTIDE SEQUENCE [LARGE SCALE GENOMIC DNA]</scope>
    <source>
        <strain evidence="3">W97</strain>
    </source>
</reference>
<dbReference type="CDD" id="cd00180">
    <property type="entry name" value="PKc"/>
    <property type="match status" value="1"/>
</dbReference>
<sequence length="803" mass="89332">MPIADINAVETTPSFPAPDASFSEDGRNTTQLNRSPTTYSKCPDDGCPSDCNEREIGNQSLAEQTLERRLRNAMVNSASRNSDQKSFIPLSDLNAIINVKTIHAELAKSDVGQNEDLQYRTNQICGIGEGGSTKTSRRCLFAILVLMCEASVIIKVIDEGLHDEDLPLALDTSRPGYPQLVRRVSEGKPNPVGFSHGWATSHIEVFFQYQWQVLSPPFKLRTEVGQRICHYPFEPSRILPITTISGPDRCGGFGTVSKIQIHPAHRNSPSSGSESWLALKRLHYSGEPAFRAEVDPLKRLGKDHPHLIQLLATYQHGENYYLLFPWADGGNLDDFYKSYPRADCPPRGPKLAKWLASQLSGLCDALGSIHHCDLDLSAANMSGFNSEEARKKYGTHGDLKSENILWFKRNGAVDEDEACSLGTFQISDFGLASFHKLESCQQFRPKGISATYRAPEYDIMGCVSQQYDMWSLGCVLTELATWYLLGGDAVAKFKKERSDDSQSRRKGDAFFNLTDDPDYHPNGRATSKKSVREHFKTLREQPGCTDFLLDFINFVEGQLLRICPQNRCQMPDLLLFTKKMGQECHEDSDYWEKLTKNPKVRQGTNLSEMVSGSTSRSNNPGNVGATHQRIMQQLNSPGSKDHMSAKPSLEIWPREIAGPESTIRGARAPEVSQPHEEVNDQHDAGLFPTPAFGNAKYNGGRSSREKVLNVLASTSSQNLPARRSSVFQIDGDTTRGSEASLGEKFEATQDDLREEAFHQSSNKPVVGVVNEVAKRESYGGSKKSLSLGCIRAKMLGWWARLRK</sequence>
<dbReference type="OrthoDB" id="4062651at2759"/>
<feature type="region of interest" description="Disordered" evidence="1">
    <location>
        <begin position="603"/>
        <end position="624"/>
    </location>
</feature>
<dbReference type="GO" id="GO:0004674">
    <property type="term" value="F:protein serine/threonine kinase activity"/>
    <property type="evidence" value="ECO:0007669"/>
    <property type="project" value="TreeGrafter"/>
</dbReference>
<dbReference type="SMART" id="SM00220">
    <property type="entry name" value="S_TKc"/>
    <property type="match status" value="1"/>
</dbReference>
<keyword evidence="3" id="KW-0808">Transferase</keyword>
<evidence type="ECO:0000259" key="2">
    <source>
        <dbReference type="PROSITE" id="PS50011"/>
    </source>
</evidence>
<keyword evidence="4" id="KW-1185">Reference proteome</keyword>
<evidence type="ECO:0000313" key="3">
    <source>
        <dbReference type="EMBL" id="GAP87364.2"/>
    </source>
</evidence>
<feature type="compositionally biased region" description="Basic and acidic residues" evidence="1">
    <location>
        <begin position="496"/>
        <end position="508"/>
    </location>
</feature>
<organism evidence="3">
    <name type="scientific">Rosellinia necatrix</name>
    <name type="common">White root-rot fungus</name>
    <dbReference type="NCBI Taxonomy" id="77044"/>
    <lineage>
        <taxon>Eukaryota</taxon>
        <taxon>Fungi</taxon>
        <taxon>Dikarya</taxon>
        <taxon>Ascomycota</taxon>
        <taxon>Pezizomycotina</taxon>
        <taxon>Sordariomycetes</taxon>
        <taxon>Xylariomycetidae</taxon>
        <taxon>Xylariales</taxon>
        <taxon>Xylariaceae</taxon>
        <taxon>Rosellinia</taxon>
    </lineage>
</organism>
<dbReference type="PROSITE" id="PS50011">
    <property type="entry name" value="PROTEIN_KINASE_DOM"/>
    <property type="match status" value="1"/>
</dbReference>
<dbReference type="InterPro" id="IPR011009">
    <property type="entry name" value="Kinase-like_dom_sf"/>
</dbReference>
<dbReference type="InterPro" id="IPR001245">
    <property type="entry name" value="Ser-Thr/Tyr_kinase_cat_dom"/>
</dbReference>
<name>A0A1W2TGX0_ROSNE</name>
<dbReference type="SUPFAM" id="SSF56112">
    <property type="entry name" value="Protein kinase-like (PK-like)"/>
    <property type="match status" value="1"/>
</dbReference>
<protein>
    <submittedName>
        <fullName evidence="3">Putative serine threonine protein kinase</fullName>
    </submittedName>
</protein>
<feature type="compositionally biased region" description="Polar residues" evidence="1">
    <location>
        <begin position="28"/>
        <end position="40"/>
    </location>
</feature>
<dbReference type="STRING" id="77044.A0A1W2TGX0"/>
<proteinExistence type="predicted"/>
<evidence type="ECO:0000313" key="4">
    <source>
        <dbReference type="Proteomes" id="UP000054516"/>
    </source>
</evidence>
<keyword evidence="3" id="KW-0418">Kinase</keyword>
<dbReference type="AlphaFoldDB" id="A0A1W2TGX0"/>
<feature type="region of interest" description="Disordered" evidence="1">
    <location>
        <begin position="496"/>
        <end position="528"/>
    </location>
</feature>
<dbReference type="Gene3D" id="1.10.510.10">
    <property type="entry name" value="Transferase(Phosphotransferase) domain 1"/>
    <property type="match status" value="1"/>
</dbReference>
<dbReference type="Proteomes" id="UP000054516">
    <property type="component" value="Unassembled WGS sequence"/>
</dbReference>
<feature type="region of interest" description="Disordered" evidence="1">
    <location>
        <begin position="1"/>
        <end position="43"/>
    </location>
</feature>
<evidence type="ECO:0000256" key="1">
    <source>
        <dbReference type="SAM" id="MobiDB-lite"/>
    </source>
</evidence>
<dbReference type="PANTHER" id="PTHR24359">
    <property type="entry name" value="SERINE/THREONINE-PROTEIN KINASE SBK1"/>
    <property type="match status" value="1"/>
</dbReference>
<dbReference type="Pfam" id="PF07714">
    <property type="entry name" value="PK_Tyr_Ser-Thr"/>
    <property type="match status" value="1"/>
</dbReference>
<dbReference type="EMBL" id="DF977472">
    <property type="protein sequence ID" value="GAP87364.2"/>
    <property type="molecule type" value="Genomic_DNA"/>
</dbReference>
<accession>A0A1W2TGX0</accession>